<feature type="compositionally biased region" description="Basic and acidic residues" evidence="1">
    <location>
        <begin position="147"/>
        <end position="156"/>
    </location>
</feature>
<accession>L8GQP1</accession>
<feature type="compositionally biased region" description="Acidic residues" evidence="1">
    <location>
        <begin position="255"/>
        <end position="294"/>
    </location>
</feature>
<feature type="compositionally biased region" description="Basic and acidic residues" evidence="1">
    <location>
        <begin position="202"/>
        <end position="216"/>
    </location>
</feature>
<organism evidence="2 3">
    <name type="scientific">Acanthamoeba castellanii (strain ATCC 30010 / Neff)</name>
    <dbReference type="NCBI Taxonomy" id="1257118"/>
    <lineage>
        <taxon>Eukaryota</taxon>
        <taxon>Amoebozoa</taxon>
        <taxon>Discosea</taxon>
        <taxon>Longamoebia</taxon>
        <taxon>Centramoebida</taxon>
        <taxon>Acanthamoebidae</taxon>
        <taxon>Acanthamoeba</taxon>
    </lineage>
</organism>
<feature type="region of interest" description="Disordered" evidence="1">
    <location>
        <begin position="147"/>
        <end position="322"/>
    </location>
</feature>
<dbReference type="KEGG" id="acan:ACA1_219020"/>
<feature type="compositionally biased region" description="Acidic residues" evidence="1">
    <location>
        <begin position="239"/>
        <end position="248"/>
    </location>
</feature>
<dbReference type="AlphaFoldDB" id="L8GQP1"/>
<proteinExistence type="predicted"/>
<sequence length="368" mass="41335">MEWWGELVGILERRAGPVMHALTFVELNGINLAPLLRRFSSLTLLSTPTSLILETRLHKYSPEVQEGLLTLVLAQLRRLPAALVVDFVLAYADAQPSPMRREWPRRLVSRICQQLRALDANVSFPFRLRAILQSADEAEDDARYKVDVSVLDRDGEGQGDEGDEDEDEDEGEAEGAVVEEEVIEVLPEDEVVQEVEWDMDLDEHQSPERAQRERELKRKRKRDRAATNNINKRRKADDVSENEDDEEEKNGAAGGDDENEDDEVGVEVELDFQLSSDDEAGGGEEEEKNGDDNEEHTHERDPLEEEGEDYMDEPAAAAAAVTAEVAEQLAGLRRELETLGQEGKTDITDHSALDLLRQHPQAPPFALP</sequence>
<dbReference type="VEuPathDB" id="AmoebaDB:ACA1_219020"/>
<evidence type="ECO:0000313" key="2">
    <source>
        <dbReference type="EMBL" id="ELR15217.1"/>
    </source>
</evidence>
<dbReference type="RefSeq" id="XP_004337230.1">
    <property type="nucleotide sequence ID" value="XM_004337182.1"/>
</dbReference>
<reference evidence="2 3" key="1">
    <citation type="journal article" date="2013" name="Genome Biol.">
        <title>Genome of Acanthamoeba castellanii highlights extensive lateral gene transfer and early evolution of tyrosine kinase signaling.</title>
        <authorList>
            <person name="Clarke M."/>
            <person name="Lohan A.J."/>
            <person name="Liu B."/>
            <person name="Lagkouvardos I."/>
            <person name="Roy S."/>
            <person name="Zafar N."/>
            <person name="Bertelli C."/>
            <person name="Schilde C."/>
            <person name="Kianianmomeni A."/>
            <person name="Burglin T.R."/>
            <person name="Frech C."/>
            <person name="Turcotte B."/>
            <person name="Kopec K.O."/>
            <person name="Synnott J.M."/>
            <person name="Choo C."/>
            <person name="Paponov I."/>
            <person name="Finkler A."/>
            <person name="Soon Heng Tan C."/>
            <person name="Hutchins A.P."/>
            <person name="Weinmeier T."/>
            <person name="Rattei T."/>
            <person name="Chu J.S."/>
            <person name="Gimenez G."/>
            <person name="Irimia M."/>
            <person name="Rigden D.J."/>
            <person name="Fitzpatrick D.A."/>
            <person name="Lorenzo-Morales J."/>
            <person name="Bateman A."/>
            <person name="Chiu C.H."/>
            <person name="Tang P."/>
            <person name="Hegemann P."/>
            <person name="Fromm H."/>
            <person name="Raoult D."/>
            <person name="Greub G."/>
            <person name="Miranda-Saavedra D."/>
            <person name="Chen N."/>
            <person name="Nash P."/>
            <person name="Ginger M.L."/>
            <person name="Horn M."/>
            <person name="Schaap P."/>
            <person name="Caler L."/>
            <person name="Loftus B."/>
        </authorList>
    </citation>
    <scope>NUCLEOTIDE SEQUENCE [LARGE SCALE GENOMIC DNA]</scope>
    <source>
        <strain evidence="2 3">Neff</strain>
    </source>
</reference>
<name>L8GQP1_ACACF</name>
<evidence type="ECO:0000256" key="1">
    <source>
        <dbReference type="SAM" id="MobiDB-lite"/>
    </source>
</evidence>
<dbReference type="Proteomes" id="UP000011083">
    <property type="component" value="Unassembled WGS sequence"/>
</dbReference>
<feature type="compositionally biased region" description="Acidic residues" evidence="1">
    <location>
        <begin position="302"/>
        <end position="312"/>
    </location>
</feature>
<gene>
    <name evidence="2" type="ORF">ACA1_219020</name>
</gene>
<keyword evidence="3" id="KW-1185">Reference proteome</keyword>
<dbReference type="GeneID" id="14915731"/>
<feature type="compositionally biased region" description="Acidic residues" evidence="1">
    <location>
        <begin position="157"/>
        <end position="201"/>
    </location>
</feature>
<protein>
    <submittedName>
        <fullName evidence="2">Uncharacterized protein</fullName>
    </submittedName>
</protein>
<evidence type="ECO:0000313" key="3">
    <source>
        <dbReference type="Proteomes" id="UP000011083"/>
    </source>
</evidence>
<dbReference type="EMBL" id="KB008036">
    <property type="protein sequence ID" value="ELR15217.1"/>
    <property type="molecule type" value="Genomic_DNA"/>
</dbReference>